<dbReference type="Proteomes" id="UP000029986">
    <property type="component" value="Chromosome"/>
</dbReference>
<gene>
    <name evidence="1" type="ORF">AT03_03785</name>
</gene>
<accession>A0A097QYP8</accession>
<dbReference type="KEGG" id="hav:AT03_03785"/>
<evidence type="ECO:0000313" key="1">
    <source>
        <dbReference type="EMBL" id="AIU71603.1"/>
    </source>
</evidence>
<organism evidence="1 2">
    <name type="scientific">Hafnia alvei FB1</name>
    <dbReference type="NCBI Taxonomy" id="1453496"/>
    <lineage>
        <taxon>Bacteria</taxon>
        <taxon>Pseudomonadati</taxon>
        <taxon>Pseudomonadota</taxon>
        <taxon>Gammaproteobacteria</taxon>
        <taxon>Enterobacterales</taxon>
        <taxon>Hafniaceae</taxon>
        <taxon>Hafnia</taxon>
    </lineage>
</organism>
<dbReference type="RefSeq" id="WP_025798968.1">
    <property type="nucleotide sequence ID" value="NZ_CP009706.1"/>
</dbReference>
<proteinExistence type="predicted"/>
<dbReference type="PATRIC" id="fig|1453496.5.peg.751"/>
<keyword evidence="2" id="KW-1185">Reference proteome</keyword>
<protein>
    <submittedName>
        <fullName evidence="1">Uncharacterized protein</fullName>
    </submittedName>
</protein>
<dbReference type="EMBL" id="CP009706">
    <property type="protein sequence ID" value="AIU71603.1"/>
    <property type="molecule type" value="Genomic_DNA"/>
</dbReference>
<dbReference type="AlphaFoldDB" id="A0A097QYP8"/>
<name>A0A097QYP8_HAFAL</name>
<reference evidence="1 2" key="1">
    <citation type="journal article" date="2014" name="Gut Pathog.">
        <title>Gene clusters of Hafnia alvei strain FB1 important in survival and pathogenesis: a draft genome perspective.</title>
        <authorList>
            <person name="Tan J.Y."/>
            <person name="Yin W.F."/>
            <person name="Chan K.G."/>
        </authorList>
    </citation>
    <scope>NUCLEOTIDE SEQUENCE [LARGE SCALE GENOMIC DNA]</scope>
    <source>
        <strain evidence="1 2">FB1</strain>
    </source>
</reference>
<dbReference type="eggNOG" id="ENOG5033A7P">
    <property type="taxonomic scope" value="Bacteria"/>
</dbReference>
<dbReference type="OrthoDB" id="6638210at2"/>
<sequence>MNSNFVSLSKVSDDTVVEKILDEWFVKKINLFLYFGGSGKKCRLSRCISPSLHIGGEQVITNGDEFYLSEESDAHSILKFIPDLPLTSHLTITKGFKISRSIRGEYFNYEYSGSALGYWVVVPTQISAFNNGNYLLTDKKSFSLKAGLSGAVYIYSVYDEDYLIFEDDSFVSNNDLYIDIKVLDSFLPLFDSKQSKHVDFILEKSLSSKFLTSKYNIALYLMMNKLVVRSGDTPVVSKFKLDYDEMWKGNVSESTLCEWFEKPELYIEKRQRLTPEKKKGLYLFLTLFIKKEGIKNTKEKASVIAEKLNELALQEYQLDEVIFTANHVKPWLEKPLS</sequence>
<evidence type="ECO:0000313" key="2">
    <source>
        <dbReference type="Proteomes" id="UP000029986"/>
    </source>
</evidence>
<dbReference type="HOGENOM" id="CLU_825714_0_0_6"/>